<feature type="compositionally biased region" description="Basic and acidic residues" evidence="2">
    <location>
        <begin position="67"/>
        <end position="93"/>
    </location>
</feature>
<evidence type="ECO:0000259" key="3">
    <source>
        <dbReference type="Pfam" id="PF24994"/>
    </source>
</evidence>
<keyword evidence="4" id="KW-1185">Reference proteome</keyword>
<feature type="compositionally biased region" description="Polar residues" evidence="2">
    <location>
        <begin position="41"/>
        <end position="52"/>
    </location>
</feature>
<accession>A0A6P6U154</accession>
<evidence type="ECO:0000313" key="5">
    <source>
        <dbReference type="RefSeq" id="XP_027083896.2"/>
    </source>
</evidence>
<evidence type="ECO:0000256" key="2">
    <source>
        <dbReference type="SAM" id="MobiDB-lite"/>
    </source>
</evidence>
<dbReference type="InterPro" id="IPR042316">
    <property type="entry name" value="IRKI-like"/>
</dbReference>
<dbReference type="AlphaFoldDB" id="A0A6P6U154"/>
<reference evidence="4" key="1">
    <citation type="journal article" date="2025" name="Foods">
        <title>Unveiling the Microbial Signatures of Arabica Coffee Cherries: Insights into Ripeness Specific Diversity, Functional Traits, and Implications for Quality and Safety.</title>
        <authorList>
            <consortium name="RefSeq"/>
            <person name="Tenea G.N."/>
            <person name="Cifuentes V."/>
            <person name="Reyes P."/>
            <person name="Cevallos-Vallejos M."/>
        </authorList>
    </citation>
    <scope>NUCLEOTIDE SEQUENCE [LARGE SCALE GENOMIC DNA]</scope>
</reference>
<dbReference type="PANTHER" id="PTHR31029">
    <property type="entry name" value="CYCLIN-DEPENDENT KINASE-LIKE PROTEIN"/>
    <property type="match status" value="1"/>
</dbReference>
<keyword evidence="1" id="KW-0175">Coiled coil</keyword>
<dbReference type="GeneID" id="113706206"/>
<feature type="compositionally biased region" description="Low complexity" evidence="2">
    <location>
        <begin position="12"/>
        <end position="21"/>
    </location>
</feature>
<dbReference type="RefSeq" id="XP_027083896.2">
    <property type="nucleotide sequence ID" value="XM_027228095.2"/>
</dbReference>
<proteinExistence type="predicted"/>
<dbReference type="InterPro" id="IPR056813">
    <property type="entry name" value="GIL1_IRKI_C"/>
</dbReference>
<reference evidence="5 6" key="2">
    <citation type="submission" date="2025-05" db="UniProtKB">
        <authorList>
            <consortium name="RefSeq"/>
        </authorList>
    </citation>
    <scope>IDENTIFICATION</scope>
    <source>
        <tissue evidence="5 6">Leaves</tissue>
    </source>
</reference>
<evidence type="ECO:0000313" key="4">
    <source>
        <dbReference type="Proteomes" id="UP001652660"/>
    </source>
</evidence>
<dbReference type="Pfam" id="PF24994">
    <property type="entry name" value="GIL1_IRKI_C"/>
    <property type="match status" value="1"/>
</dbReference>
<sequence>MKETMNNPMATSSSSRPSISPHHPPQFTPIEEGNEDEELSRSSFRATTPSDSTDPRHHSLTPLHQNSSEKRSKEKSTRKKLENGEVAGEDDRGISCNKCRPGTREKISVVPVDNNGVNRQSLTSPNGIFRSIFSNLIKKSPRSSDDQGLAVPGEEQWKVAAAELSHKLIQATRKRDEAILEASRLKYSMAELEKKLNKLEIYCHNLKSGLEVCAGNNNANAHHHHHHHQSQANKCSNSKPQVNYQLVKVGHDQGKVIEHFLVSVSEARSSVRLLSRSLTLQLRQMGNKVYDRISSLLQPYEVKISISRNPRGLLLYLEALLNRAFFEDFESIGFQKSAPNLILNPIDSCEANFASFNRLQGLTWDEVLNRGTKHFSEDFSRFCDRKMSEIVAMLGWNRAWPEQLLQSFFGASKAVWLVHLLAHSVHPSLPIFRVDKGATFDSIYMEDMGGEKAQKLVPTIVRIMVTPGFYVYDNVVKCKVLCRYYNSNNGYNIDSSGKVLVPSPS</sequence>
<gene>
    <name evidence="5 6" type="primary">LOC113706206</name>
</gene>
<feature type="coiled-coil region" evidence="1">
    <location>
        <begin position="161"/>
        <end position="209"/>
    </location>
</feature>
<organism evidence="4 5">
    <name type="scientific">Coffea arabica</name>
    <name type="common">Arabian coffee</name>
    <dbReference type="NCBI Taxonomy" id="13443"/>
    <lineage>
        <taxon>Eukaryota</taxon>
        <taxon>Viridiplantae</taxon>
        <taxon>Streptophyta</taxon>
        <taxon>Embryophyta</taxon>
        <taxon>Tracheophyta</taxon>
        <taxon>Spermatophyta</taxon>
        <taxon>Magnoliopsida</taxon>
        <taxon>eudicotyledons</taxon>
        <taxon>Gunneridae</taxon>
        <taxon>Pentapetalae</taxon>
        <taxon>asterids</taxon>
        <taxon>lamiids</taxon>
        <taxon>Gentianales</taxon>
        <taxon>Rubiaceae</taxon>
        <taxon>Ixoroideae</taxon>
        <taxon>Gardenieae complex</taxon>
        <taxon>Bertiereae - Coffeeae clade</taxon>
        <taxon>Coffeeae</taxon>
        <taxon>Coffea</taxon>
    </lineage>
</organism>
<dbReference type="PANTHER" id="PTHR31029:SF4">
    <property type="entry name" value="CYCLIN-DEPENDENT KINASE-LIKE PROTEIN"/>
    <property type="match status" value="1"/>
</dbReference>
<evidence type="ECO:0000313" key="6">
    <source>
        <dbReference type="RefSeq" id="XP_071920059.1"/>
    </source>
</evidence>
<feature type="domain" description="GIL1/IRKI C-terminal" evidence="3">
    <location>
        <begin position="431"/>
        <end position="481"/>
    </location>
</feature>
<protein>
    <submittedName>
        <fullName evidence="5 6">IRK-interacting protein-like</fullName>
    </submittedName>
</protein>
<name>A0A6P6U154_COFAR</name>
<feature type="region of interest" description="Disordered" evidence="2">
    <location>
        <begin position="1"/>
        <end position="101"/>
    </location>
</feature>
<dbReference type="RefSeq" id="XP_071920059.1">
    <property type="nucleotide sequence ID" value="XM_072063958.1"/>
</dbReference>
<dbReference type="Proteomes" id="UP001652660">
    <property type="component" value="Chromosome 8c"/>
</dbReference>
<feature type="compositionally biased region" description="Polar residues" evidence="2">
    <location>
        <begin position="1"/>
        <end position="11"/>
    </location>
</feature>
<evidence type="ECO:0000256" key="1">
    <source>
        <dbReference type="SAM" id="Coils"/>
    </source>
</evidence>